<proteinExistence type="predicted"/>
<sequence>MGSKDLLVIVMLLATILLISAEVSSLENDHKLDKNDGNHTSNGLEESKYPGFGSGPYGGQYGGGFRRGGGYCRYGCCGWRDFYGRCRRCCNYPGEHLDIDINAEPHN</sequence>
<evidence type="ECO:0000313" key="2">
    <source>
        <dbReference type="Proteomes" id="UP000447434"/>
    </source>
</evidence>
<comment type="caution">
    <text evidence="1">The sequence shown here is derived from an EMBL/GenBank/DDBJ whole genome shotgun (WGS) entry which is preliminary data.</text>
</comment>
<gene>
    <name evidence="1" type="ORF">Lalb_Chr04g0258791</name>
</gene>
<organism evidence="1 2">
    <name type="scientific">Lupinus albus</name>
    <name type="common">White lupine</name>
    <name type="synonym">Lupinus termis</name>
    <dbReference type="NCBI Taxonomy" id="3870"/>
    <lineage>
        <taxon>Eukaryota</taxon>
        <taxon>Viridiplantae</taxon>
        <taxon>Streptophyta</taxon>
        <taxon>Embryophyta</taxon>
        <taxon>Tracheophyta</taxon>
        <taxon>Spermatophyta</taxon>
        <taxon>Magnoliopsida</taxon>
        <taxon>eudicotyledons</taxon>
        <taxon>Gunneridae</taxon>
        <taxon>Pentapetalae</taxon>
        <taxon>rosids</taxon>
        <taxon>fabids</taxon>
        <taxon>Fabales</taxon>
        <taxon>Fabaceae</taxon>
        <taxon>Papilionoideae</taxon>
        <taxon>50 kb inversion clade</taxon>
        <taxon>genistoids sensu lato</taxon>
        <taxon>core genistoids</taxon>
        <taxon>Genisteae</taxon>
        <taxon>Lupinus</taxon>
    </lineage>
</organism>
<protein>
    <submittedName>
        <fullName evidence="1">Putative glycine rich protein</fullName>
    </submittedName>
</protein>
<name>A0A6A5MDK1_LUPAL</name>
<dbReference type="AlphaFoldDB" id="A0A6A5MDK1"/>
<reference evidence="2" key="1">
    <citation type="journal article" date="2020" name="Nat. Commun.">
        <title>Genome sequence of the cluster root forming white lupin.</title>
        <authorList>
            <person name="Hufnagel B."/>
            <person name="Marques A."/>
            <person name="Soriano A."/>
            <person name="Marques L."/>
            <person name="Divol F."/>
            <person name="Doumas P."/>
            <person name="Sallet E."/>
            <person name="Mancinotti D."/>
            <person name="Carrere S."/>
            <person name="Marande W."/>
            <person name="Arribat S."/>
            <person name="Keller J."/>
            <person name="Huneau C."/>
            <person name="Blein T."/>
            <person name="Aime D."/>
            <person name="Laguerre M."/>
            <person name="Taylor J."/>
            <person name="Schubert V."/>
            <person name="Nelson M."/>
            <person name="Geu-Flores F."/>
            <person name="Crespi M."/>
            <person name="Gallardo-Guerrero K."/>
            <person name="Delaux P.-M."/>
            <person name="Salse J."/>
            <person name="Berges H."/>
            <person name="Guyot R."/>
            <person name="Gouzy J."/>
            <person name="Peret B."/>
        </authorList>
    </citation>
    <scope>NUCLEOTIDE SEQUENCE [LARGE SCALE GENOMIC DNA]</scope>
    <source>
        <strain evidence="2">cv. Amiga</strain>
    </source>
</reference>
<accession>A0A6A5MDK1</accession>
<dbReference type="Pfam" id="PF07172">
    <property type="entry name" value="GRP"/>
    <property type="match status" value="1"/>
</dbReference>
<dbReference type="PANTHER" id="PTHR37389:SF37">
    <property type="entry name" value="GLYCINE RICH PROTEIN-RELATED"/>
    <property type="match status" value="1"/>
</dbReference>
<dbReference type="PANTHER" id="PTHR37389">
    <property type="entry name" value="NODULIN-24"/>
    <property type="match status" value="1"/>
</dbReference>
<dbReference type="EMBL" id="WOCE01000004">
    <property type="protein sequence ID" value="KAE9615768.1"/>
    <property type="molecule type" value="Genomic_DNA"/>
</dbReference>
<evidence type="ECO:0000313" key="1">
    <source>
        <dbReference type="EMBL" id="KAE9615768.1"/>
    </source>
</evidence>
<dbReference type="InterPro" id="IPR010800">
    <property type="entry name" value="GRP"/>
</dbReference>
<keyword evidence="2" id="KW-1185">Reference proteome</keyword>
<dbReference type="Proteomes" id="UP000447434">
    <property type="component" value="Chromosome 4"/>
</dbReference>
<dbReference type="OrthoDB" id="1435969at2759"/>